<organism evidence="1">
    <name type="scientific">viral metagenome</name>
    <dbReference type="NCBI Taxonomy" id="1070528"/>
    <lineage>
        <taxon>unclassified sequences</taxon>
        <taxon>metagenomes</taxon>
        <taxon>organismal metagenomes</taxon>
    </lineage>
</organism>
<dbReference type="EMBL" id="MT142016">
    <property type="protein sequence ID" value="QJA73292.1"/>
    <property type="molecule type" value="Genomic_DNA"/>
</dbReference>
<proteinExistence type="predicted"/>
<dbReference type="AlphaFoldDB" id="A0A6M3JWD3"/>
<sequence>MAQFPYLYATGFEAGAVDTGGVLTDTDAKSGYQHYTASVASYSITPFRGAYSWIIDQDIGTATTDCIQTVAGFDVADANYWSIGFAFYAKSTTMANGNRTSIMKAVSAGPVDEFVLQLYYTTAGGLQLLLTEAYDTAVGSNPVVPLTENTWHWIELYGMKDNAANNNGTAYLVLDGEAIGSISSLNQADFTDAIFGVDDADAGHTAGIYAFDDVLMSGIQTTSQVRIGYRNRYPMNPHISAISTSTYTEHLFVGRGTVRRMTLLTNNSGDIVRLYDTDTGYTTGSYAGNLVAEANEAADMTIAEGPFLFERGCFVSITAAGANGARGIVEIEPNPDIGYPAAVYYGNDGLLKSYAMSTRTRRPGNM</sequence>
<accession>A0A6M3JWD3</accession>
<gene>
    <name evidence="1" type="ORF">MM415A02415_0004</name>
</gene>
<evidence type="ECO:0000313" key="1">
    <source>
        <dbReference type="EMBL" id="QJA73292.1"/>
    </source>
</evidence>
<protein>
    <submittedName>
        <fullName evidence="1">Uncharacterized protein</fullName>
    </submittedName>
</protein>
<reference evidence="1" key="1">
    <citation type="submission" date="2020-03" db="EMBL/GenBank/DDBJ databases">
        <title>The deep terrestrial virosphere.</title>
        <authorList>
            <person name="Holmfeldt K."/>
            <person name="Nilsson E."/>
            <person name="Simone D."/>
            <person name="Lopez-Fernandez M."/>
            <person name="Wu X."/>
            <person name="de Brujin I."/>
            <person name="Lundin D."/>
            <person name="Andersson A."/>
            <person name="Bertilsson S."/>
            <person name="Dopson M."/>
        </authorList>
    </citation>
    <scope>NUCLEOTIDE SEQUENCE</scope>
    <source>
        <strain evidence="1">MM415A02415</strain>
    </source>
</reference>
<name>A0A6M3JWD3_9ZZZZ</name>